<gene>
    <name evidence="2" type="ORF">PENDEC_c003G00940</name>
</gene>
<evidence type="ECO:0000313" key="2">
    <source>
        <dbReference type="EMBL" id="OQD77058.1"/>
    </source>
</evidence>
<dbReference type="OrthoDB" id="4369470at2759"/>
<dbReference type="AlphaFoldDB" id="A0A1V6PJ31"/>
<evidence type="ECO:0000256" key="1">
    <source>
        <dbReference type="SAM" id="MobiDB-lite"/>
    </source>
</evidence>
<feature type="region of interest" description="Disordered" evidence="1">
    <location>
        <begin position="188"/>
        <end position="225"/>
    </location>
</feature>
<sequence length="253" mass="28245">MTKLTDEAVYLVAKFVPQKVRSTDYLADFGQAGDILVERTPLNPAPIFEVCGLYFYAVYRDYGARVFERPGRLDVDAVGIIRTYNNPDATSVTTRRQATEGTSSVDTDDLFFSEKEDRYDAIAWHDHCALTYANARRQLAPLWRLKGYEVLCSSAPGAKPMVKTIYTKANIPINHRAWCFREFTPTREPAILPPDDKRFTTTDQGPSSPPPTAPTPAQTPSKYNVSVDDMAEALLQADQQARIAPRYDLGGIA</sequence>
<accession>A0A1V6PJ31</accession>
<name>A0A1V6PJ31_PENDC</name>
<reference evidence="3" key="1">
    <citation type="journal article" date="2017" name="Nat. Microbiol.">
        <title>Global analysis of biosynthetic gene clusters reveals vast potential of secondary metabolite production in Penicillium species.</title>
        <authorList>
            <person name="Nielsen J.C."/>
            <person name="Grijseels S."/>
            <person name="Prigent S."/>
            <person name="Ji B."/>
            <person name="Dainat J."/>
            <person name="Nielsen K.F."/>
            <person name="Frisvad J.C."/>
            <person name="Workman M."/>
            <person name="Nielsen J."/>
        </authorList>
    </citation>
    <scope>NUCLEOTIDE SEQUENCE [LARGE SCALE GENOMIC DNA]</scope>
    <source>
        <strain evidence="3">IBT 11843</strain>
    </source>
</reference>
<dbReference type="EMBL" id="MDYL01000003">
    <property type="protein sequence ID" value="OQD77058.1"/>
    <property type="molecule type" value="Genomic_DNA"/>
</dbReference>
<proteinExistence type="predicted"/>
<dbReference type="Proteomes" id="UP000191522">
    <property type="component" value="Unassembled WGS sequence"/>
</dbReference>
<comment type="caution">
    <text evidence="2">The sequence shown here is derived from an EMBL/GenBank/DDBJ whole genome shotgun (WGS) entry which is preliminary data.</text>
</comment>
<evidence type="ECO:0000313" key="3">
    <source>
        <dbReference type="Proteomes" id="UP000191522"/>
    </source>
</evidence>
<organism evidence="2 3">
    <name type="scientific">Penicillium decumbens</name>
    <dbReference type="NCBI Taxonomy" id="69771"/>
    <lineage>
        <taxon>Eukaryota</taxon>
        <taxon>Fungi</taxon>
        <taxon>Dikarya</taxon>
        <taxon>Ascomycota</taxon>
        <taxon>Pezizomycotina</taxon>
        <taxon>Eurotiomycetes</taxon>
        <taxon>Eurotiomycetidae</taxon>
        <taxon>Eurotiales</taxon>
        <taxon>Aspergillaceae</taxon>
        <taxon>Penicillium</taxon>
    </lineage>
</organism>
<protein>
    <submittedName>
        <fullName evidence="2">Uncharacterized protein</fullName>
    </submittedName>
</protein>
<keyword evidence="3" id="KW-1185">Reference proteome</keyword>